<dbReference type="PANTHER" id="PTHR24114:SF49">
    <property type="entry name" value="LEUCINE-RICH REPEAT-CONTAINING PROTEIN 74A"/>
    <property type="match status" value="1"/>
</dbReference>
<dbReference type="PANTHER" id="PTHR24114">
    <property type="entry name" value="LEUCINE RICH REPEAT FAMILY PROTEIN"/>
    <property type="match status" value="1"/>
</dbReference>
<organism evidence="2 3">
    <name type="scientific">Clupea harengus</name>
    <name type="common">Atlantic herring</name>
    <dbReference type="NCBI Taxonomy" id="7950"/>
    <lineage>
        <taxon>Eukaryota</taxon>
        <taxon>Metazoa</taxon>
        <taxon>Chordata</taxon>
        <taxon>Craniata</taxon>
        <taxon>Vertebrata</taxon>
        <taxon>Euteleostomi</taxon>
        <taxon>Actinopterygii</taxon>
        <taxon>Neopterygii</taxon>
        <taxon>Teleostei</taxon>
        <taxon>Clupei</taxon>
        <taxon>Clupeiformes</taxon>
        <taxon>Clupeoidei</taxon>
        <taxon>Clupeidae</taxon>
        <taxon>Clupea</taxon>
    </lineage>
</organism>
<dbReference type="OrthoDB" id="120976at2759"/>
<dbReference type="KEGG" id="char:116223852"/>
<keyword evidence="2" id="KW-1185">Reference proteome</keyword>
<sequence>MAESEQSISLAGMPLYDVDPEESEEPLPRDQADSGDEWDTDLEECDIGRSRQVVSAADLYLQACEVVGVIPTTYYLRNLGNATLNMNHHGLGPNGTKALAIALVSDIQITELELEDNGLLPEGAKYLGEMLKENVTIQRMNLSNNNLQATGAESIAKMLLDNISINTLNLSGNRFIDEAAKSFADALAINYRIKTLDLSHNCFCETGGEHLGHMLAINESVEILNLSWNFLRMNGAVALCNGLKVNMTLTHLDLSYNGFGSEGARALGDAFRHNNTLVSLDLSSNCITDEAMRLLCHGLAFNDTLRVLRLLHNPIRSEGASLLLNTVKTNSKSGLEEINISTVMVSEAFVTLLESMQLEHPALDIQYKGVNGSFCRTHKPDPLKVIQYFLEERKQCLVDFFKSIDKEGTMRVHTLDLKKAIQQAKMPLDSINIEVLIQKLDLDKTGMIDYSFTGQPEP</sequence>
<name>A0A8M1KTT5_CLUHA</name>
<dbReference type="RefSeq" id="XP_042565868.1">
    <property type="nucleotide sequence ID" value="XM_042709934.1"/>
</dbReference>
<accession>A0A8M1KTT5</accession>
<reference evidence="3" key="1">
    <citation type="submission" date="2025-08" db="UniProtKB">
        <authorList>
            <consortium name="RefSeq"/>
        </authorList>
    </citation>
    <scope>IDENTIFICATION</scope>
</reference>
<evidence type="ECO:0000313" key="2">
    <source>
        <dbReference type="Proteomes" id="UP000515152"/>
    </source>
</evidence>
<dbReference type="Pfam" id="PF13516">
    <property type="entry name" value="LRR_6"/>
    <property type="match status" value="5"/>
</dbReference>
<evidence type="ECO:0000313" key="3">
    <source>
        <dbReference type="RefSeq" id="XP_042565868.1"/>
    </source>
</evidence>
<proteinExistence type="predicted"/>
<feature type="region of interest" description="Disordered" evidence="1">
    <location>
        <begin position="1"/>
        <end position="39"/>
    </location>
</feature>
<dbReference type="SMART" id="SM00368">
    <property type="entry name" value="LRR_RI"/>
    <property type="match status" value="8"/>
</dbReference>
<dbReference type="AlphaFoldDB" id="A0A8M1KTT5"/>
<protein>
    <submittedName>
        <fullName evidence="3">Leucine-rich repeat-containing protein 74A-like</fullName>
    </submittedName>
</protein>
<evidence type="ECO:0000256" key="1">
    <source>
        <dbReference type="SAM" id="MobiDB-lite"/>
    </source>
</evidence>
<dbReference type="GeneID" id="116223852"/>
<dbReference type="InterPro" id="IPR001611">
    <property type="entry name" value="Leu-rich_rpt"/>
</dbReference>
<dbReference type="InterPro" id="IPR052394">
    <property type="entry name" value="LRR-containing"/>
</dbReference>
<dbReference type="Proteomes" id="UP000515152">
    <property type="component" value="Chromosome 15"/>
</dbReference>
<gene>
    <name evidence="3" type="primary">LOC116223852</name>
</gene>